<evidence type="ECO:0000259" key="5">
    <source>
        <dbReference type="PROSITE" id="PS50931"/>
    </source>
</evidence>
<keyword evidence="3" id="KW-0238">DNA-binding</keyword>
<dbReference type="RefSeq" id="WP_061789797.1">
    <property type="nucleotide sequence ID" value="NZ_CP024996.1"/>
</dbReference>
<proteinExistence type="inferred from homology"/>
<dbReference type="GO" id="GO:0006351">
    <property type="term" value="P:DNA-templated transcription"/>
    <property type="evidence" value="ECO:0007669"/>
    <property type="project" value="TreeGrafter"/>
</dbReference>
<dbReference type="PANTHER" id="PTHR30537">
    <property type="entry name" value="HTH-TYPE TRANSCRIPTIONAL REGULATOR"/>
    <property type="match status" value="1"/>
</dbReference>
<dbReference type="Gene3D" id="1.10.10.10">
    <property type="entry name" value="Winged helix-like DNA-binding domain superfamily/Winged helix DNA-binding domain"/>
    <property type="match status" value="1"/>
</dbReference>
<evidence type="ECO:0000256" key="3">
    <source>
        <dbReference type="ARBA" id="ARBA00023125"/>
    </source>
</evidence>
<dbReference type="PANTHER" id="PTHR30537:SF3">
    <property type="entry name" value="TRANSCRIPTIONAL REGULATORY PROTEIN"/>
    <property type="match status" value="1"/>
</dbReference>
<dbReference type="PROSITE" id="PS50931">
    <property type="entry name" value="HTH_LYSR"/>
    <property type="match status" value="1"/>
</dbReference>
<dbReference type="EMBL" id="CP024996">
    <property type="protein sequence ID" value="AYR23481.1"/>
    <property type="molecule type" value="Genomic_DNA"/>
</dbReference>
<dbReference type="InterPro" id="IPR000847">
    <property type="entry name" value="LysR_HTH_N"/>
</dbReference>
<evidence type="ECO:0000313" key="7">
    <source>
        <dbReference type="Proteomes" id="UP000269199"/>
    </source>
</evidence>
<name>A0AAD0XEV2_9BURK</name>
<dbReference type="SUPFAM" id="SSF53850">
    <property type="entry name" value="Periplasmic binding protein-like II"/>
    <property type="match status" value="1"/>
</dbReference>
<evidence type="ECO:0000256" key="1">
    <source>
        <dbReference type="ARBA" id="ARBA00009437"/>
    </source>
</evidence>
<evidence type="ECO:0000256" key="4">
    <source>
        <dbReference type="ARBA" id="ARBA00023163"/>
    </source>
</evidence>
<dbReference type="InterPro" id="IPR036390">
    <property type="entry name" value="WH_DNA-bd_sf"/>
</dbReference>
<organism evidence="6 7">
    <name type="scientific">Herbaspirillum rubrisubalbicans</name>
    <dbReference type="NCBI Taxonomy" id="80842"/>
    <lineage>
        <taxon>Bacteria</taxon>
        <taxon>Pseudomonadati</taxon>
        <taxon>Pseudomonadota</taxon>
        <taxon>Betaproteobacteria</taxon>
        <taxon>Burkholderiales</taxon>
        <taxon>Oxalobacteraceae</taxon>
        <taxon>Herbaspirillum</taxon>
    </lineage>
</organism>
<reference evidence="6 7" key="1">
    <citation type="submission" date="2017-11" db="EMBL/GenBank/DDBJ databases">
        <title>Complete genome sequence of Herbaspirillum rubrisubalbicans DSM 11543.</title>
        <authorList>
            <person name="Chen M."/>
            <person name="An Q."/>
        </authorList>
    </citation>
    <scope>NUCLEOTIDE SEQUENCE [LARGE SCALE GENOMIC DNA]</scope>
    <source>
        <strain evidence="6 7">DSM 11543</strain>
    </source>
</reference>
<dbReference type="InterPro" id="IPR005119">
    <property type="entry name" value="LysR_subst-bd"/>
</dbReference>
<dbReference type="Gene3D" id="3.40.190.290">
    <property type="match status" value="1"/>
</dbReference>
<evidence type="ECO:0000313" key="6">
    <source>
        <dbReference type="EMBL" id="AYR23481.1"/>
    </source>
</evidence>
<accession>A0AAD0XEV2</accession>
<keyword evidence="2" id="KW-0805">Transcription regulation</keyword>
<comment type="similarity">
    <text evidence="1">Belongs to the LysR transcriptional regulatory family.</text>
</comment>
<dbReference type="GO" id="GO:0043565">
    <property type="term" value="F:sequence-specific DNA binding"/>
    <property type="evidence" value="ECO:0007669"/>
    <property type="project" value="TreeGrafter"/>
</dbReference>
<protein>
    <submittedName>
        <fullName evidence="6">LysR family transcriptional regulator</fullName>
    </submittedName>
</protein>
<dbReference type="PRINTS" id="PR00039">
    <property type="entry name" value="HTHLYSR"/>
</dbReference>
<dbReference type="GO" id="GO:0003700">
    <property type="term" value="F:DNA-binding transcription factor activity"/>
    <property type="evidence" value="ECO:0007669"/>
    <property type="project" value="InterPro"/>
</dbReference>
<dbReference type="Pfam" id="PF00126">
    <property type="entry name" value="HTH_1"/>
    <property type="match status" value="1"/>
</dbReference>
<dbReference type="Proteomes" id="UP000269199">
    <property type="component" value="Chromosome"/>
</dbReference>
<keyword evidence="4" id="KW-0804">Transcription</keyword>
<gene>
    <name evidence="6" type="ORF">RC54_06405</name>
</gene>
<dbReference type="InterPro" id="IPR036388">
    <property type="entry name" value="WH-like_DNA-bd_sf"/>
</dbReference>
<dbReference type="SUPFAM" id="SSF46785">
    <property type="entry name" value="Winged helix' DNA-binding domain"/>
    <property type="match status" value="1"/>
</dbReference>
<sequence length="309" mass="34380">MDNTDWTLYRSFLHVMREGSLSGAARVLDLAQPTLGRQIQALEASLKTRLFTRSQTGLQPTDAAQALLPHAQAMESIAAAAQRTAADHSKEISGTVRLTASEVMGMEVLPPILKSLRQRYPELRVELVLSNDVQDLLHRQADIAVRMVRPHQERLIARRIGTVDCGLHAARDYLKRYGLPRCMDDLRRHTVIGPDRMSPALRTLVQRWPQLDPAHLALRTDSDLAQLSLIRAGAGIGICQAPLAARTPPLTRLLAQEFNLPLETWVVMHEDLRHHLRCSKVFEALVHGLGEYLDNHATAAAHGVLSTKD</sequence>
<evidence type="ECO:0000256" key="2">
    <source>
        <dbReference type="ARBA" id="ARBA00023015"/>
    </source>
</evidence>
<feature type="domain" description="HTH lysR-type" evidence="5">
    <location>
        <begin position="1"/>
        <end position="61"/>
    </location>
</feature>
<dbReference type="AlphaFoldDB" id="A0AAD0XEV2"/>
<dbReference type="InterPro" id="IPR058163">
    <property type="entry name" value="LysR-type_TF_proteobact-type"/>
</dbReference>
<dbReference type="Pfam" id="PF03466">
    <property type="entry name" value="LysR_substrate"/>
    <property type="match status" value="1"/>
</dbReference>